<dbReference type="AlphaFoldDB" id="A0A952FMX8"/>
<dbReference type="InterPro" id="IPR029058">
    <property type="entry name" value="AB_hydrolase_fold"/>
</dbReference>
<feature type="signal peptide" evidence="1">
    <location>
        <begin position="1"/>
        <end position="24"/>
    </location>
</feature>
<dbReference type="PANTHER" id="PTHR35560">
    <property type="entry name" value="BLL0132 PROTEIN"/>
    <property type="match status" value="1"/>
</dbReference>
<reference evidence="2" key="1">
    <citation type="submission" date="2020-06" db="EMBL/GenBank/DDBJ databases">
        <title>Stable isotope informed genome-resolved metagenomics uncovers potential trophic interactions in rhizosphere soil.</title>
        <authorList>
            <person name="Starr E.P."/>
            <person name="Shi S."/>
            <person name="Blazewicz S.J."/>
            <person name="Koch B.J."/>
            <person name="Probst A.J."/>
            <person name="Hungate B.A."/>
            <person name="Pett-Ridge J."/>
            <person name="Firestone M.K."/>
            <person name="Banfield J.F."/>
        </authorList>
    </citation>
    <scope>NUCLEOTIDE SEQUENCE</scope>
    <source>
        <strain evidence="2">YM_69_17</strain>
    </source>
</reference>
<evidence type="ECO:0000313" key="3">
    <source>
        <dbReference type="Proteomes" id="UP000700706"/>
    </source>
</evidence>
<gene>
    <name evidence="2" type="ORF">JF625_21515</name>
</gene>
<protein>
    <recommendedName>
        <fullName evidence="4">Alpha/beta hydrolase</fullName>
    </recommendedName>
</protein>
<keyword evidence="1" id="KW-0732">Signal</keyword>
<dbReference type="Gene3D" id="3.40.50.1820">
    <property type="entry name" value="alpha/beta hydrolase"/>
    <property type="match status" value="1"/>
</dbReference>
<evidence type="ECO:0008006" key="4">
    <source>
        <dbReference type="Google" id="ProtNLM"/>
    </source>
</evidence>
<comment type="caution">
    <text evidence="2">The sequence shown here is derived from an EMBL/GenBank/DDBJ whole genome shotgun (WGS) entry which is preliminary data.</text>
</comment>
<dbReference type="Proteomes" id="UP000700706">
    <property type="component" value="Unassembled WGS sequence"/>
</dbReference>
<sequence>MALRSVLGLLAAACLTLSALPLRAADEKPVKVVADQRLAVTTPAGSGELALYVSRDWSRPQPGVTRAVIVIHGRLRNADVYNASAEKALAAAGEAGRAAILVVPQFLAEVDAAAHHLPAQTLRWGTTGWEGGSDAKDPAPISSFAGLDAILAKLADRALFPDLKTIVVAGHSGGGQVVQRYAILGRGEAAPIAAGIAMRYVVANPSTYAYFSADRPDGQGGFGPFAGAAACPKFDRWKYGMADLPAYAGAAVPAALEQAYLGRDVIYLLGTADTDPNHPALDKTCMAEAQGPYRLARGEAYVRYLRGRHPDGFRQKLLLVEGVGHDGDRMLTSVCGLAALFDRPGCAPATP</sequence>
<name>A0A952FMX8_9PROT</name>
<evidence type="ECO:0000313" key="2">
    <source>
        <dbReference type="EMBL" id="MBW8727713.1"/>
    </source>
</evidence>
<evidence type="ECO:0000256" key="1">
    <source>
        <dbReference type="SAM" id="SignalP"/>
    </source>
</evidence>
<dbReference type="SUPFAM" id="SSF53474">
    <property type="entry name" value="alpha/beta-Hydrolases"/>
    <property type="match status" value="1"/>
</dbReference>
<organism evidence="2 3">
    <name type="scientific">Inquilinus limosus</name>
    <dbReference type="NCBI Taxonomy" id="171674"/>
    <lineage>
        <taxon>Bacteria</taxon>
        <taxon>Pseudomonadati</taxon>
        <taxon>Pseudomonadota</taxon>
        <taxon>Alphaproteobacteria</taxon>
        <taxon>Rhodospirillales</taxon>
        <taxon>Rhodospirillaceae</taxon>
        <taxon>Inquilinus</taxon>
    </lineage>
</organism>
<dbReference type="EMBL" id="JAEKLZ010000299">
    <property type="protein sequence ID" value="MBW8727713.1"/>
    <property type="molecule type" value="Genomic_DNA"/>
</dbReference>
<feature type="chain" id="PRO_5037360256" description="Alpha/beta hydrolase" evidence="1">
    <location>
        <begin position="25"/>
        <end position="351"/>
    </location>
</feature>
<accession>A0A952FMX8</accession>
<proteinExistence type="predicted"/>
<dbReference type="PANTHER" id="PTHR35560:SF3">
    <property type="entry name" value="PEPTIDASE S9 PROLYL OLIGOPEPTIDASE CATALYTIC DOMAIN-CONTAINING PROTEIN"/>
    <property type="match status" value="1"/>
</dbReference>